<evidence type="ECO:0000259" key="3">
    <source>
        <dbReference type="Pfam" id="PF11961"/>
    </source>
</evidence>
<keyword evidence="5" id="KW-1185">Reference proteome</keyword>
<dbReference type="Proteomes" id="UP001633002">
    <property type="component" value="Unassembled WGS sequence"/>
</dbReference>
<evidence type="ECO:0000256" key="1">
    <source>
        <dbReference type="SAM" id="MobiDB-lite"/>
    </source>
</evidence>
<reference evidence="4 5" key="1">
    <citation type="submission" date="2024-09" db="EMBL/GenBank/DDBJ databases">
        <title>Chromosome-scale assembly of Riccia sorocarpa.</title>
        <authorList>
            <person name="Paukszto L."/>
        </authorList>
    </citation>
    <scope>NUCLEOTIDE SEQUENCE [LARGE SCALE GENOMIC DNA]</scope>
    <source>
        <strain evidence="4">LP-2024</strain>
        <tissue evidence="4">Aerial parts of the thallus</tissue>
    </source>
</reference>
<name>A0ABD3IBM2_9MARC</name>
<protein>
    <recommendedName>
        <fullName evidence="6">DUF668 domain-containing protein</fullName>
    </recommendedName>
</protein>
<dbReference type="InterPro" id="IPR021864">
    <property type="entry name" value="DUF3475"/>
</dbReference>
<dbReference type="PANTHER" id="PTHR31730:SF32">
    <property type="entry name" value="PROTEIN PSK SIMULATOR 1"/>
    <property type="match status" value="1"/>
</dbReference>
<evidence type="ECO:0000259" key="2">
    <source>
        <dbReference type="Pfam" id="PF05003"/>
    </source>
</evidence>
<evidence type="ECO:0000313" key="5">
    <source>
        <dbReference type="Proteomes" id="UP001633002"/>
    </source>
</evidence>
<feature type="region of interest" description="Disordered" evidence="1">
    <location>
        <begin position="602"/>
        <end position="650"/>
    </location>
</feature>
<feature type="domain" description="DUF668" evidence="2">
    <location>
        <begin position="374"/>
        <end position="459"/>
    </location>
</feature>
<gene>
    <name evidence="4" type="ORF">R1sor_018531</name>
</gene>
<proteinExistence type="predicted"/>
<dbReference type="EMBL" id="JBJQOH010000001">
    <property type="protein sequence ID" value="KAL3700509.1"/>
    <property type="molecule type" value="Genomic_DNA"/>
</dbReference>
<feature type="compositionally biased region" description="Basic and acidic residues" evidence="1">
    <location>
        <begin position="18"/>
        <end position="32"/>
    </location>
</feature>
<feature type="region of interest" description="Disordered" evidence="1">
    <location>
        <begin position="521"/>
        <end position="585"/>
    </location>
</feature>
<dbReference type="InterPro" id="IPR007700">
    <property type="entry name" value="DUF668"/>
</dbReference>
<feature type="compositionally biased region" description="Low complexity" evidence="1">
    <location>
        <begin position="634"/>
        <end position="645"/>
    </location>
</feature>
<sequence>MGQLCSKTHSAAEDSDEEGNRIWRQEKHHTEVDTPVSSFETRRAVHPQLEPPSNRADKEEKKEKKLSRLLSAKTKTATVGKKATSDLSSLGGFAALLQVTEVGSLIGRAGTAGFGKAVEALDTFGSSITNIGGGFASGVGSKGNKIEILSFEVANTIVKGANLKQSLSESELCFLKEEVLVSEGVQRLVSQDFQKLMRIAAADKREELRIFAREVVRFGNHCQDPQWHRLDRIFKMLGTEELHLPDQNREEIDAKLLNLMTLAQNTAELYHELHALDRFELDLRRKLQEEDPLTGPHRGETINMMRNDLRQQQKHVKQLKKKSLWSKSLEEVMEQLVDIVYYLYQEICNAFGTAAPISVKNEKASSKTKLTRPRLGEAGLALHYANIINQIDSLVARPNSIPPNTRDSLYQGLPPRIKASLRNRLQQASYKEELTPGDIRGEMEKTLDWLVTVAANTTRAHHGFGWVGEWANTGRIAGHTELTLLQTLHHADQDVVEEYILDLIVDLHYLISRTRSVLNARSPQNKSATRIADSQGTGRPHAGSLEIALPPSPPLDAYFQGHQGPASPPESFYDVENPKSPLSPSIAELSQEDREMLKEMECIPTKPRKQGWGLSKSQEFSSTRSKNEVNGRLSKSSSHSPSTSSTVFLPPVYTPPNRSRFPVPHFALDISCNTKLDIIDRLQELDSIERTSPLISSSNYRTPQCV</sequence>
<dbReference type="Pfam" id="PF11961">
    <property type="entry name" value="DUF3475"/>
    <property type="match status" value="1"/>
</dbReference>
<feature type="compositionally biased region" description="Polar residues" evidence="1">
    <location>
        <begin position="615"/>
        <end position="624"/>
    </location>
</feature>
<feature type="compositionally biased region" description="Polar residues" evidence="1">
    <location>
        <begin position="521"/>
        <end position="537"/>
    </location>
</feature>
<dbReference type="InterPro" id="IPR045021">
    <property type="entry name" value="PSI1/2/3"/>
</dbReference>
<evidence type="ECO:0000313" key="4">
    <source>
        <dbReference type="EMBL" id="KAL3700509.1"/>
    </source>
</evidence>
<feature type="region of interest" description="Disordered" evidence="1">
    <location>
        <begin position="1"/>
        <end position="65"/>
    </location>
</feature>
<accession>A0ABD3IBM2</accession>
<comment type="caution">
    <text evidence="4">The sequence shown here is derived from an EMBL/GenBank/DDBJ whole genome shotgun (WGS) entry which is preliminary data.</text>
</comment>
<dbReference type="PANTHER" id="PTHR31730">
    <property type="entry name" value="OS01G0873900 PROTEIN"/>
    <property type="match status" value="1"/>
</dbReference>
<dbReference type="Pfam" id="PF05003">
    <property type="entry name" value="DUF668"/>
    <property type="match status" value="1"/>
</dbReference>
<organism evidence="4 5">
    <name type="scientific">Riccia sorocarpa</name>
    <dbReference type="NCBI Taxonomy" id="122646"/>
    <lineage>
        <taxon>Eukaryota</taxon>
        <taxon>Viridiplantae</taxon>
        <taxon>Streptophyta</taxon>
        <taxon>Embryophyta</taxon>
        <taxon>Marchantiophyta</taxon>
        <taxon>Marchantiopsida</taxon>
        <taxon>Marchantiidae</taxon>
        <taxon>Marchantiales</taxon>
        <taxon>Ricciaceae</taxon>
        <taxon>Riccia</taxon>
    </lineage>
</organism>
<evidence type="ECO:0008006" key="6">
    <source>
        <dbReference type="Google" id="ProtNLM"/>
    </source>
</evidence>
<dbReference type="AlphaFoldDB" id="A0ABD3IBM2"/>
<feature type="domain" description="DUF3475" evidence="3">
    <location>
        <begin position="148"/>
        <end position="204"/>
    </location>
</feature>